<dbReference type="InterPro" id="IPR008139">
    <property type="entry name" value="SaposinB_dom"/>
</dbReference>
<dbReference type="AlphaFoldDB" id="A4RUU2"/>
<reference evidence="3 4" key="1">
    <citation type="journal article" date="2007" name="Proc. Natl. Acad. Sci. U.S.A.">
        <title>The tiny eukaryote Ostreococcus provides genomic insights into the paradox of plankton speciation.</title>
        <authorList>
            <person name="Palenik B."/>
            <person name="Grimwood J."/>
            <person name="Aerts A."/>
            <person name="Rouze P."/>
            <person name="Salamov A."/>
            <person name="Putnam N."/>
            <person name="Dupont C."/>
            <person name="Jorgensen R."/>
            <person name="Derelle E."/>
            <person name="Rombauts S."/>
            <person name="Zhou K."/>
            <person name="Otillar R."/>
            <person name="Merchant S.S."/>
            <person name="Podell S."/>
            <person name="Gaasterland T."/>
            <person name="Napoli C."/>
            <person name="Gendler K."/>
            <person name="Manuell A."/>
            <person name="Tai V."/>
            <person name="Vallon O."/>
            <person name="Piganeau G."/>
            <person name="Jancek S."/>
            <person name="Heijde M."/>
            <person name="Jabbari K."/>
            <person name="Bowler C."/>
            <person name="Lohr M."/>
            <person name="Robbens S."/>
            <person name="Werner G."/>
            <person name="Dubchak I."/>
            <person name="Pazour G.J."/>
            <person name="Ren Q."/>
            <person name="Paulsen I."/>
            <person name="Delwiche C."/>
            <person name="Schmutz J."/>
            <person name="Rokhsar D."/>
            <person name="Van de Peer Y."/>
            <person name="Moreau H."/>
            <person name="Grigoriev I.V."/>
        </authorList>
    </citation>
    <scope>NUCLEOTIDE SEQUENCE [LARGE SCALE GENOMIC DNA]</scope>
    <source>
        <strain evidence="3 4">CCE9901</strain>
    </source>
</reference>
<evidence type="ECO:0000313" key="3">
    <source>
        <dbReference type="EMBL" id="ABO95312.1"/>
    </source>
</evidence>
<dbReference type="InterPro" id="IPR051428">
    <property type="entry name" value="Sphingo_Act-Surfact_Prot"/>
</dbReference>
<keyword evidence="1" id="KW-1015">Disulfide bond</keyword>
<gene>
    <name evidence="3" type="ORF">OSTLU_30741</name>
</gene>
<dbReference type="SUPFAM" id="SSF47862">
    <property type="entry name" value="Saposin"/>
    <property type="match status" value="1"/>
</dbReference>
<dbReference type="InterPro" id="IPR011001">
    <property type="entry name" value="Saposin-like"/>
</dbReference>
<dbReference type="EMBL" id="CP000583">
    <property type="protein sequence ID" value="ABO95312.1"/>
    <property type="molecule type" value="Genomic_DNA"/>
</dbReference>
<dbReference type="PANTHER" id="PTHR11480">
    <property type="entry name" value="SAPOSIN-RELATED"/>
    <property type="match status" value="1"/>
</dbReference>
<sequence>MRAVEAKIEQGQFQGEMAAAIAEACAKATRGEASQMSVCVAAGEAGLRFATRYLENHPELGDAACKALEMCDGDEDAVADASGAMVTSDDDEARIRAAARGDASASDETCADCVMASRLLANELRANSTISFVVGEVDALCAALGAELAHQCDAVVEPYVPVLLDELASSLKNVCARLGVCPK</sequence>
<dbReference type="HOGENOM" id="CLU_1477467_0_0_1"/>
<dbReference type="OrthoDB" id="10415382at2759"/>
<protein>
    <recommendedName>
        <fullName evidence="2">Saposin B-type domain-containing protein</fullName>
    </recommendedName>
</protein>
<proteinExistence type="predicted"/>
<dbReference type="SMART" id="SM00741">
    <property type="entry name" value="SapB"/>
    <property type="match status" value="1"/>
</dbReference>
<dbReference type="Gramene" id="ABO95312">
    <property type="protein sequence ID" value="ABO95312"/>
    <property type="gene ID" value="OSTLU_30741"/>
</dbReference>
<evidence type="ECO:0000259" key="2">
    <source>
        <dbReference type="PROSITE" id="PS50015"/>
    </source>
</evidence>
<dbReference type="OMA" id="CADCVMA"/>
<dbReference type="PROSITE" id="PS50015">
    <property type="entry name" value="SAP_B"/>
    <property type="match status" value="1"/>
</dbReference>
<keyword evidence="4" id="KW-1185">Reference proteome</keyword>
<evidence type="ECO:0000313" key="4">
    <source>
        <dbReference type="Proteomes" id="UP000001568"/>
    </source>
</evidence>
<dbReference type="Gene3D" id="1.10.225.10">
    <property type="entry name" value="Saposin-like"/>
    <property type="match status" value="1"/>
</dbReference>
<dbReference type="RefSeq" id="XP_001417019.1">
    <property type="nucleotide sequence ID" value="XM_001416982.1"/>
</dbReference>
<organism evidence="3 4">
    <name type="scientific">Ostreococcus lucimarinus (strain CCE9901)</name>
    <dbReference type="NCBI Taxonomy" id="436017"/>
    <lineage>
        <taxon>Eukaryota</taxon>
        <taxon>Viridiplantae</taxon>
        <taxon>Chlorophyta</taxon>
        <taxon>Mamiellophyceae</taxon>
        <taxon>Mamiellales</taxon>
        <taxon>Bathycoccaceae</taxon>
        <taxon>Ostreococcus</taxon>
    </lineage>
</organism>
<name>A4RUU2_OSTLU</name>
<dbReference type="Proteomes" id="UP000001568">
    <property type="component" value="Chromosome 3"/>
</dbReference>
<dbReference type="GeneID" id="5000837"/>
<feature type="domain" description="Saposin B-type" evidence="2">
    <location>
        <begin position="106"/>
        <end position="183"/>
    </location>
</feature>
<accession>A4RUU2</accession>
<evidence type="ECO:0000256" key="1">
    <source>
        <dbReference type="ARBA" id="ARBA00023157"/>
    </source>
</evidence>
<dbReference type="KEGG" id="olu:OSTLU_30741"/>